<name>A0A9P0DMC0_PHACE</name>
<dbReference type="PROSITE" id="PS50077">
    <property type="entry name" value="HEAT_REPEAT"/>
    <property type="match status" value="1"/>
</dbReference>
<feature type="repeat" description="HEAT" evidence="4">
    <location>
        <begin position="107"/>
        <end position="145"/>
    </location>
</feature>
<sequence length="664" mass="76126">MGKNHRHKKDLKADKAKVKLKQTKTKFLPKGLNVTNTSFKIKPIVLAEQLKEKDQNVPLSRRKLDVKDLLNRLKHYNENVRCTACEELSSMFKIHSDELIQQNLSEIILAVSTLMQDRESKVRKATVKAINTILESTPQEKLEPFFNYFSTNLRCAMTNISKNIQEDSLFFLDCFINNDCGLITKTAEKLLPDFFTLISKLRSDSNLNRTLTLNLGSKMTSVTWRIKVLNKLHAVLECILRKNIYENTRTAKMEVDHVAANSGNIFPIYKDSFSDVLECTDISCMVNSNNVGSTAYTLDKHIVTLVPLLYETWLEVLPEKRSTKTVTESTLLSEEAASILSCIMKTLHLLWKYSEQVKNDEEFMKEIFLSTDGKKFMTNLVKNFPYCQNDNVSAQQNKTKGKGLSLDINRDPKCVKENIMICYMFFILNGSIHSNTKPLEMEAIMAYINKCLQSRKIIRGTNIQYLIEFLKMCLLENSYLWKKAGSKIVSVLEHTISFYNSNMMSDKYKLELFKVLCGVADTIQLYGPDNKGNLPVSKTSFSGCPQYNDWLSSLPDLLCMPSISDTIVSSLLELSRKNNAVVHRALLSKLPNILENLDSLNVIVTLPTISNPEEMMKRNILFMYIYVPNISRACMQTLSNYISKHEKSQFMDYLLDELQKHCER</sequence>
<evidence type="ECO:0000256" key="2">
    <source>
        <dbReference type="ARBA" id="ARBA00006427"/>
    </source>
</evidence>
<reference evidence="6" key="1">
    <citation type="submission" date="2022-01" db="EMBL/GenBank/DDBJ databases">
        <authorList>
            <person name="King R."/>
        </authorList>
    </citation>
    <scope>NUCLEOTIDE SEQUENCE</scope>
</reference>
<keyword evidence="3" id="KW-0539">Nucleus</keyword>
<dbReference type="SUPFAM" id="SSF48371">
    <property type="entry name" value="ARM repeat"/>
    <property type="match status" value="1"/>
</dbReference>
<evidence type="ECO:0000313" key="7">
    <source>
        <dbReference type="Proteomes" id="UP001153737"/>
    </source>
</evidence>
<gene>
    <name evidence="6" type="ORF">PHAECO_LOCUS6928</name>
</gene>
<comment type="similarity">
    <text evidence="2">Belongs to the IPI1/TEX10 family.</text>
</comment>
<evidence type="ECO:0000259" key="5">
    <source>
        <dbReference type="Pfam" id="PF12333"/>
    </source>
</evidence>
<dbReference type="InterPro" id="IPR024679">
    <property type="entry name" value="Ipi1_N"/>
</dbReference>
<organism evidence="6 7">
    <name type="scientific">Phaedon cochleariae</name>
    <name type="common">Mustard beetle</name>
    <dbReference type="NCBI Taxonomy" id="80249"/>
    <lineage>
        <taxon>Eukaryota</taxon>
        <taxon>Metazoa</taxon>
        <taxon>Ecdysozoa</taxon>
        <taxon>Arthropoda</taxon>
        <taxon>Hexapoda</taxon>
        <taxon>Insecta</taxon>
        <taxon>Pterygota</taxon>
        <taxon>Neoptera</taxon>
        <taxon>Endopterygota</taxon>
        <taxon>Coleoptera</taxon>
        <taxon>Polyphaga</taxon>
        <taxon>Cucujiformia</taxon>
        <taxon>Chrysomeloidea</taxon>
        <taxon>Chrysomelidae</taxon>
        <taxon>Chrysomelinae</taxon>
        <taxon>Chrysomelini</taxon>
        <taxon>Phaedon</taxon>
    </lineage>
</organism>
<evidence type="ECO:0000256" key="4">
    <source>
        <dbReference type="PROSITE-ProRule" id="PRU00103"/>
    </source>
</evidence>
<dbReference type="EMBL" id="OU896708">
    <property type="protein sequence ID" value="CAH1155494.1"/>
    <property type="molecule type" value="Genomic_DNA"/>
</dbReference>
<proteinExistence type="inferred from homology"/>
<dbReference type="InterPro" id="IPR016024">
    <property type="entry name" value="ARM-type_fold"/>
</dbReference>
<evidence type="ECO:0000256" key="1">
    <source>
        <dbReference type="ARBA" id="ARBA00004123"/>
    </source>
</evidence>
<accession>A0A9P0DMC0</accession>
<dbReference type="InterPro" id="IPR021133">
    <property type="entry name" value="HEAT_type_2"/>
</dbReference>
<evidence type="ECO:0000313" key="6">
    <source>
        <dbReference type="EMBL" id="CAH1155494.1"/>
    </source>
</evidence>
<dbReference type="Gene3D" id="1.25.10.10">
    <property type="entry name" value="Leucine-rich Repeat Variant"/>
    <property type="match status" value="1"/>
</dbReference>
<dbReference type="PANTHER" id="PTHR16056">
    <property type="entry name" value="REGULATOR OF MICROTUBULE DYNAMICS PROTEIN"/>
    <property type="match status" value="1"/>
</dbReference>
<evidence type="ECO:0000256" key="3">
    <source>
        <dbReference type="ARBA" id="ARBA00023242"/>
    </source>
</evidence>
<protein>
    <recommendedName>
        <fullName evidence="5">Pre-rRNA-processing protein Ipi1 N-terminal domain-containing protein</fullName>
    </recommendedName>
</protein>
<dbReference type="GO" id="GO:0071339">
    <property type="term" value="C:MLL1 complex"/>
    <property type="evidence" value="ECO:0007669"/>
    <property type="project" value="TreeGrafter"/>
</dbReference>
<dbReference type="InterPro" id="IPR011989">
    <property type="entry name" value="ARM-like"/>
</dbReference>
<dbReference type="PANTHER" id="PTHR16056:SF2">
    <property type="entry name" value="TESTIS-EXPRESSED PROTEIN 10"/>
    <property type="match status" value="1"/>
</dbReference>
<reference evidence="6" key="2">
    <citation type="submission" date="2022-10" db="EMBL/GenBank/DDBJ databases">
        <authorList>
            <consortium name="ENA_rothamsted_submissions"/>
            <consortium name="culmorum"/>
            <person name="King R."/>
        </authorList>
    </citation>
    <scope>NUCLEOTIDE SEQUENCE</scope>
</reference>
<dbReference type="OrthoDB" id="361362at2759"/>
<feature type="domain" description="Pre-rRNA-processing protein Ipi1 N-terminal" evidence="5">
    <location>
        <begin position="140"/>
        <end position="236"/>
    </location>
</feature>
<dbReference type="Pfam" id="PF12333">
    <property type="entry name" value="Ipi1_N"/>
    <property type="match status" value="1"/>
</dbReference>
<dbReference type="AlphaFoldDB" id="A0A9P0DMC0"/>
<keyword evidence="7" id="KW-1185">Reference proteome</keyword>
<comment type="subcellular location">
    <subcellularLocation>
        <location evidence="1">Nucleus</location>
    </subcellularLocation>
</comment>
<dbReference type="Proteomes" id="UP001153737">
    <property type="component" value="Chromosome 2"/>
</dbReference>